<name>A0A482W472_ASBVE</name>
<comment type="caution">
    <text evidence="1">The sequence shown here is derived from an EMBL/GenBank/DDBJ whole genome shotgun (WGS) entry which is preliminary data.</text>
</comment>
<proteinExistence type="predicted"/>
<dbReference type="AlphaFoldDB" id="A0A482W472"/>
<accession>A0A482W472</accession>
<keyword evidence="2" id="KW-1185">Reference proteome</keyword>
<sequence length="24" mass="2855">MVWINKMCYFTTKKIISSCITSKE</sequence>
<protein>
    <submittedName>
        <fullName evidence="1">Uncharacterized protein</fullName>
    </submittedName>
</protein>
<gene>
    <name evidence="1" type="ORF">BDFB_015254</name>
</gene>
<evidence type="ECO:0000313" key="2">
    <source>
        <dbReference type="Proteomes" id="UP000292052"/>
    </source>
</evidence>
<dbReference type="Proteomes" id="UP000292052">
    <property type="component" value="Unassembled WGS sequence"/>
</dbReference>
<dbReference type="EMBL" id="QDEB01035267">
    <property type="protein sequence ID" value="RZC39348.1"/>
    <property type="molecule type" value="Genomic_DNA"/>
</dbReference>
<reference evidence="1 2" key="1">
    <citation type="submission" date="2017-03" db="EMBL/GenBank/DDBJ databases">
        <title>Genome of the blue death feigning beetle - Asbolus verrucosus.</title>
        <authorList>
            <person name="Rider S.D."/>
        </authorList>
    </citation>
    <scope>NUCLEOTIDE SEQUENCE [LARGE SCALE GENOMIC DNA]</scope>
    <source>
        <strain evidence="1">Butters</strain>
        <tissue evidence="1">Head and leg muscle</tissue>
    </source>
</reference>
<organism evidence="1 2">
    <name type="scientific">Asbolus verrucosus</name>
    <name type="common">Desert ironclad beetle</name>
    <dbReference type="NCBI Taxonomy" id="1661398"/>
    <lineage>
        <taxon>Eukaryota</taxon>
        <taxon>Metazoa</taxon>
        <taxon>Ecdysozoa</taxon>
        <taxon>Arthropoda</taxon>
        <taxon>Hexapoda</taxon>
        <taxon>Insecta</taxon>
        <taxon>Pterygota</taxon>
        <taxon>Neoptera</taxon>
        <taxon>Endopterygota</taxon>
        <taxon>Coleoptera</taxon>
        <taxon>Polyphaga</taxon>
        <taxon>Cucujiformia</taxon>
        <taxon>Tenebrionidae</taxon>
        <taxon>Pimeliinae</taxon>
        <taxon>Asbolus</taxon>
    </lineage>
</organism>
<evidence type="ECO:0000313" key="1">
    <source>
        <dbReference type="EMBL" id="RZC39348.1"/>
    </source>
</evidence>